<comment type="caution">
    <text evidence="1">The sequence shown here is derived from an EMBL/GenBank/DDBJ whole genome shotgun (WGS) entry which is preliminary data.</text>
</comment>
<proteinExistence type="predicted"/>
<reference evidence="1" key="1">
    <citation type="journal article" date="2015" name="Nature">
        <title>Complex archaea that bridge the gap between prokaryotes and eukaryotes.</title>
        <authorList>
            <person name="Spang A."/>
            <person name="Saw J.H."/>
            <person name="Jorgensen S.L."/>
            <person name="Zaremba-Niedzwiedzka K."/>
            <person name="Martijn J."/>
            <person name="Lind A.E."/>
            <person name="van Eijk R."/>
            <person name="Schleper C."/>
            <person name="Guy L."/>
            <person name="Ettema T.J."/>
        </authorList>
    </citation>
    <scope>NUCLEOTIDE SEQUENCE</scope>
</reference>
<protein>
    <recommendedName>
        <fullName evidence="2">PEP-CTERM protein-sorting domain-containing protein</fullName>
    </recommendedName>
</protein>
<organism evidence="1">
    <name type="scientific">marine sediment metagenome</name>
    <dbReference type="NCBI Taxonomy" id="412755"/>
    <lineage>
        <taxon>unclassified sequences</taxon>
        <taxon>metagenomes</taxon>
        <taxon>ecological metagenomes</taxon>
    </lineage>
</organism>
<dbReference type="NCBIfam" id="TIGR02595">
    <property type="entry name" value="PEP_CTERM"/>
    <property type="match status" value="1"/>
</dbReference>
<sequence>MSRSIWKYGATVVVLAVLTSVAGASPFVSFETEADFSQMSPIPDWMFSDIEANNPTWTPPSGTYTDPFLDPLGPGAPGLPYVLENGEEIPDDAGLIMGWGDDTGEDFTGGWEYTYDLDPDIRGQTLSASVIAPQFTASGTQMNSISLGFLDVNGAMRLWTWVCGPTAGPGFPNTITWNTQWDITIGPIADFIPPFPPGPASAIESIVPVNTVVPIFFTNPAFDASQVITIIGLENGLTAAMSPLPPGGLPQMPMWNWWGNIVVTPEPATLLVMAAGLPLLLKRKRKSRA</sequence>
<dbReference type="AlphaFoldDB" id="A0A0F9U7Y0"/>
<name>A0A0F9U7Y0_9ZZZZ</name>
<evidence type="ECO:0008006" key="2">
    <source>
        <dbReference type="Google" id="ProtNLM"/>
    </source>
</evidence>
<dbReference type="EMBL" id="LAZR01000807">
    <property type="protein sequence ID" value="KKN57356.1"/>
    <property type="molecule type" value="Genomic_DNA"/>
</dbReference>
<evidence type="ECO:0000313" key="1">
    <source>
        <dbReference type="EMBL" id="KKN57356.1"/>
    </source>
</evidence>
<gene>
    <name evidence="1" type="ORF">LCGC14_0562980</name>
</gene>
<accession>A0A0F9U7Y0</accession>
<dbReference type="InterPro" id="IPR013424">
    <property type="entry name" value="Ice-binding_C"/>
</dbReference>